<comment type="similarity">
    <text evidence="1">Belongs to the SIKE family.</text>
</comment>
<dbReference type="OMA" id="KYRQHTE"/>
<sequence length="182" mass="21426">MTPNADELIGDLRKLIAQIDSVNGDIKNLTNDTHEVHRTIKLTKEFRKELDTLNNISTVQPRTSLITTLQDEIKQVQELESENDELRSAIEHHQQVLEIIMEKYREQSKQLKRINILESIFRIPIDDLDSNRRDYLLAKIDEMALVMNKACEIDENCLTKQERMIVQLKQENNRIRKLLLHK</sequence>
<organism evidence="4 5">
    <name type="scientific">Blomia tropicalis</name>
    <name type="common">Mite</name>
    <dbReference type="NCBI Taxonomy" id="40697"/>
    <lineage>
        <taxon>Eukaryota</taxon>
        <taxon>Metazoa</taxon>
        <taxon>Ecdysozoa</taxon>
        <taxon>Arthropoda</taxon>
        <taxon>Chelicerata</taxon>
        <taxon>Arachnida</taxon>
        <taxon>Acari</taxon>
        <taxon>Acariformes</taxon>
        <taxon>Sarcoptiformes</taxon>
        <taxon>Astigmata</taxon>
        <taxon>Glycyphagoidea</taxon>
        <taxon>Echimyopodidae</taxon>
        <taxon>Blomia</taxon>
    </lineage>
</organism>
<reference evidence="4" key="1">
    <citation type="submission" date="2022-12" db="EMBL/GenBank/DDBJ databases">
        <title>Genome assemblies of Blomia tropicalis.</title>
        <authorList>
            <person name="Cui Y."/>
        </authorList>
    </citation>
    <scope>NUCLEOTIDE SEQUENCE</scope>
    <source>
        <tissue evidence="4">Adult mites</tissue>
    </source>
</reference>
<comment type="caution">
    <text evidence="4">The sequence shown here is derived from an EMBL/GenBank/DDBJ whole genome shotgun (WGS) entry which is preliminary data.</text>
</comment>
<evidence type="ECO:0000313" key="5">
    <source>
        <dbReference type="Proteomes" id="UP001142055"/>
    </source>
</evidence>
<dbReference type="PANTHER" id="PTHR12186:SF2">
    <property type="entry name" value="FGFR1 ONCOGENE PARTNER 2 HOMOLOG"/>
    <property type="match status" value="1"/>
</dbReference>
<proteinExistence type="inferred from homology"/>
<keyword evidence="5" id="KW-1185">Reference proteome</keyword>
<gene>
    <name evidence="4" type="ORF">RDWZM_005711</name>
</gene>
<dbReference type="Proteomes" id="UP001142055">
    <property type="component" value="Chromosome 2"/>
</dbReference>
<dbReference type="Pfam" id="PF05769">
    <property type="entry name" value="SIKE"/>
    <property type="match status" value="1"/>
</dbReference>
<dbReference type="InterPro" id="IPR008555">
    <property type="entry name" value="SIKE"/>
</dbReference>
<keyword evidence="2 3" id="KW-0175">Coiled coil</keyword>
<evidence type="ECO:0000256" key="2">
    <source>
        <dbReference type="ARBA" id="ARBA00023054"/>
    </source>
</evidence>
<dbReference type="EMBL" id="JAPWDV010000002">
    <property type="protein sequence ID" value="KAJ6219899.1"/>
    <property type="molecule type" value="Genomic_DNA"/>
</dbReference>
<accession>A0A9Q0M6R3</accession>
<dbReference type="AlphaFoldDB" id="A0A9Q0M6R3"/>
<dbReference type="PANTHER" id="PTHR12186">
    <property type="entry name" value="SIKE FAMILY MEMBER"/>
    <property type="match status" value="1"/>
</dbReference>
<evidence type="ECO:0000256" key="1">
    <source>
        <dbReference type="ARBA" id="ARBA00005537"/>
    </source>
</evidence>
<name>A0A9Q0M6R3_BLOTA</name>
<evidence type="ECO:0000313" key="4">
    <source>
        <dbReference type="EMBL" id="KAJ6219899.1"/>
    </source>
</evidence>
<evidence type="ECO:0000256" key="3">
    <source>
        <dbReference type="SAM" id="Coils"/>
    </source>
</evidence>
<dbReference type="OrthoDB" id="21214at2759"/>
<protein>
    <submittedName>
        <fullName evidence="4">Uncharacterized protein</fullName>
    </submittedName>
</protein>
<feature type="coiled-coil region" evidence="3">
    <location>
        <begin position="62"/>
        <end position="103"/>
    </location>
</feature>